<feature type="compositionally biased region" description="Basic and acidic residues" evidence="1">
    <location>
        <begin position="21"/>
        <end position="30"/>
    </location>
</feature>
<dbReference type="Proteomes" id="UP000680365">
    <property type="component" value="Unassembled WGS sequence"/>
</dbReference>
<comment type="caution">
    <text evidence="2">The sequence shown here is derived from an EMBL/GenBank/DDBJ whole genome shotgun (WGS) entry which is preliminary data.</text>
</comment>
<dbReference type="EMBL" id="JAEDAM010000027">
    <property type="protein sequence ID" value="MBS8121967.1"/>
    <property type="molecule type" value="Genomic_DNA"/>
</dbReference>
<feature type="compositionally biased region" description="Basic and acidic residues" evidence="1">
    <location>
        <begin position="1"/>
        <end position="11"/>
    </location>
</feature>
<proteinExistence type="predicted"/>
<feature type="non-terminal residue" evidence="2">
    <location>
        <position position="1"/>
    </location>
</feature>
<name>A0ABS5QL87_9BACT</name>
<reference evidence="2 3" key="1">
    <citation type="journal article" date="2021" name="Nat. Commun.">
        <title>Reductive evolution and unique predatory mode in the CPR bacterium Vampirococcus lugosii.</title>
        <authorList>
            <person name="Moreira D."/>
            <person name="Zivanovic Y."/>
            <person name="Lopez-Archilla A.I."/>
            <person name="Iniesto M."/>
            <person name="Lopez-Garcia P."/>
        </authorList>
    </citation>
    <scope>NUCLEOTIDE SEQUENCE [LARGE SCALE GENOMIC DNA]</scope>
    <source>
        <strain evidence="2">Chiprana</strain>
    </source>
</reference>
<dbReference type="RefSeq" id="WP_213348987.1">
    <property type="nucleotide sequence ID" value="NZ_JAEDAM010000027.1"/>
</dbReference>
<sequence length="146" mass="15961">SDLTENKEINEKISGSGDLSEVEKESDTYFKESGGSISSGGSDGGGGSGGCLDPYIGNDCNCIPMDSEVNCRIVMDDAGFNPLFYKGTEEGEQLDDKRDLAHCDPDQRTYVYIEQTCFGMLCMVSTREENLVDYDSEDDRIACKSE</sequence>
<accession>A0ABS5QL87</accession>
<evidence type="ECO:0000256" key="1">
    <source>
        <dbReference type="SAM" id="MobiDB-lite"/>
    </source>
</evidence>
<evidence type="ECO:0000313" key="2">
    <source>
        <dbReference type="EMBL" id="MBS8121967.1"/>
    </source>
</evidence>
<feature type="region of interest" description="Disordered" evidence="1">
    <location>
        <begin position="1"/>
        <end position="45"/>
    </location>
</feature>
<protein>
    <submittedName>
        <fullName evidence="2">Uncharacterized protein</fullName>
    </submittedName>
</protein>
<gene>
    <name evidence="2" type="ORF">VAMP_54n1</name>
</gene>
<keyword evidence="3" id="KW-1185">Reference proteome</keyword>
<organism evidence="2 3">
    <name type="scientific">Candidatus Vampirococcus lugosii</name>
    <dbReference type="NCBI Taxonomy" id="2789015"/>
    <lineage>
        <taxon>Bacteria</taxon>
        <taxon>Candidatus Absconditibacteriota</taxon>
        <taxon>Vampirococcus</taxon>
    </lineage>
</organism>
<evidence type="ECO:0000313" key="3">
    <source>
        <dbReference type="Proteomes" id="UP000680365"/>
    </source>
</evidence>